<reference evidence="14 15" key="1">
    <citation type="submission" date="2015-06" db="EMBL/GenBank/DDBJ databases">
        <title>Draft genome of the ant-associated black yeast Phialophora attae CBS 131958.</title>
        <authorList>
            <person name="Moreno L.F."/>
            <person name="Stielow B.J."/>
            <person name="de Hoog S."/>
            <person name="Vicente V.A."/>
            <person name="Weiss V.A."/>
            <person name="de Vries M."/>
            <person name="Cruz L.M."/>
            <person name="Souza E.M."/>
        </authorList>
    </citation>
    <scope>NUCLEOTIDE SEQUENCE [LARGE SCALE GENOMIC DNA]</scope>
    <source>
        <strain evidence="14 15">CBS 131958</strain>
    </source>
</reference>
<dbReference type="PRINTS" id="PR00748">
    <property type="entry name" value="MELIBIASE"/>
</dbReference>
<evidence type="ECO:0000256" key="1">
    <source>
        <dbReference type="ARBA" id="ARBA00001255"/>
    </source>
</evidence>
<dbReference type="EMBL" id="LFJN01000001">
    <property type="protein sequence ID" value="KPI46009.1"/>
    <property type="molecule type" value="Genomic_DNA"/>
</dbReference>
<evidence type="ECO:0000256" key="5">
    <source>
        <dbReference type="ARBA" id="ARBA00022525"/>
    </source>
</evidence>
<comment type="catalytic activity">
    <reaction evidence="1 11">
        <text>Hydrolysis of terminal, non-reducing alpha-D-galactose residues in alpha-D-galactosides, including galactose oligosaccharides, galactomannans and galactolipids.</text>
        <dbReference type="EC" id="3.2.1.22"/>
    </reaction>
</comment>
<feature type="domain" description="Alpha galactosidase C-terminal" evidence="13">
    <location>
        <begin position="350"/>
        <end position="409"/>
    </location>
</feature>
<evidence type="ECO:0000256" key="12">
    <source>
        <dbReference type="SAM" id="SignalP"/>
    </source>
</evidence>
<name>A0A0N0NSH5_9EURO</name>
<dbReference type="VEuPathDB" id="FungiDB:AB675_323"/>
<evidence type="ECO:0000256" key="9">
    <source>
        <dbReference type="ARBA" id="ARBA00023180"/>
    </source>
</evidence>
<dbReference type="Gene3D" id="2.60.40.1180">
    <property type="entry name" value="Golgi alpha-mannosidase II"/>
    <property type="match status" value="1"/>
</dbReference>
<dbReference type="GeneID" id="28735141"/>
<dbReference type="GO" id="GO:0004557">
    <property type="term" value="F:alpha-galactosidase activity"/>
    <property type="evidence" value="ECO:0007669"/>
    <property type="project" value="UniProtKB-EC"/>
</dbReference>
<dbReference type="InterPro" id="IPR013785">
    <property type="entry name" value="Aldolase_TIM"/>
</dbReference>
<dbReference type="Pfam" id="PF17801">
    <property type="entry name" value="Melibiase_C"/>
    <property type="match status" value="1"/>
</dbReference>
<comment type="caution">
    <text evidence="14">The sequence shown here is derived from an EMBL/GenBank/DDBJ whole genome shotgun (WGS) entry which is preliminary data.</text>
</comment>
<evidence type="ECO:0000256" key="7">
    <source>
        <dbReference type="ARBA" id="ARBA00022801"/>
    </source>
</evidence>
<proteinExistence type="inferred from homology"/>
<dbReference type="STRING" id="1664694.A0A0N0NSH5"/>
<dbReference type="InterPro" id="IPR002241">
    <property type="entry name" value="Glyco_hydro_27"/>
</dbReference>
<dbReference type="PRINTS" id="PR00740">
    <property type="entry name" value="GLHYDRLASE27"/>
</dbReference>
<dbReference type="InterPro" id="IPR017853">
    <property type="entry name" value="GH"/>
</dbReference>
<evidence type="ECO:0000313" key="15">
    <source>
        <dbReference type="Proteomes" id="UP000038010"/>
    </source>
</evidence>
<evidence type="ECO:0000256" key="3">
    <source>
        <dbReference type="ARBA" id="ARBA00009743"/>
    </source>
</evidence>
<sequence length="442" mass="48343">MLNMRTNSGVLACLTLPLIASSQSITPSISYNGNANTPQMGWDTYNAYGLDYNETIVRTNAQRLTNLGFRDLGYRVVIFDDAMTERQRAENGSLVANAEKFPSGLATLVDELHSDGLLFGVYSSAGKYTCGKYPGSLGYEKTDADWWSSLGADYLKYDNCYNEGLSGTPKLSQDRYAVMSNALNTSNSNFTYSLCNWGDDKPWEWASTIANSARISGDIYDSFLVPSTSCPCGPDEYYCELPGYGCSVLNILGKASYITSKNQPGYWNDLDMLEVGNGGMTTAEYRTHMTMWAAIKSPLIMGNKLDQLSVADYQILTNPAILALSQDPVGSAAQRRVVKQVEPKDEYGFGEVQIWSGQLYGGDYVVIFLNAANDTQDVEVPLWQVFGLITATQAEEDWATYDLWAENVTISAGVASMVLNGTMDLSSSSTNGTLQATTTPPR</sequence>
<accession>A0A0N0NSH5</accession>
<dbReference type="AlphaFoldDB" id="A0A0N0NSH5"/>
<dbReference type="FunFam" id="3.20.20.70:FF:000202">
    <property type="entry name" value="Alpha-galactosidase"/>
    <property type="match status" value="1"/>
</dbReference>
<organism evidence="14 15">
    <name type="scientific">Cyphellophora attinorum</name>
    <dbReference type="NCBI Taxonomy" id="1664694"/>
    <lineage>
        <taxon>Eukaryota</taxon>
        <taxon>Fungi</taxon>
        <taxon>Dikarya</taxon>
        <taxon>Ascomycota</taxon>
        <taxon>Pezizomycotina</taxon>
        <taxon>Eurotiomycetes</taxon>
        <taxon>Chaetothyriomycetidae</taxon>
        <taxon>Chaetothyriales</taxon>
        <taxon>Cyphellophoraceae</taxon>
        <taxon>Cyphellophora</taxon>
    </lineage>
</organism>
<dbReference type="SUPFAM" id="SSF51445">
    <property type="entry name" value="(Trans)glycosidases"/>
    <property type="match status" value="1"/>
</dbReference>
<keyword evidence="9" id="KW-0325">Glycoprotein</keyword>
<dbReference type="EC" id="3.2.1.22" evidence="4 11"/>
<dbReference type="InterPro" id="IPR013780">
    <property type="entry name" value="Glyco_hydro_b"/>
</dbReference>
<dbReference type="CDD" id="cd14792">
    <property type="entry name" value="GH27"/>
    <property type="match status" value="1"/>
</dbReference>
<dbReference type="SUPFAM" id="SSF51011">
    <property type="entry name" value="Glycosyl hydrolase domain"/>
    <property type="match status" value="1"/>
</dbReference>
<dbReference type="Gene3D" id="3.20.20.70">
    <property type="entry name" value="Aldolase class I"/>
    <property type="match status" value="1"/>
</dbReference>
<gene>
    <name evidence="14" type="ORF">AB675_323</name>
</gene>
<keyword evidence="7 11" id="KW-0378">Hydrolase</keyword>
<dbReference type="Pfam" id="PF16499">
    <property type="entry name" value="Melibiase_2"/>
    <property type="match status" value="2"/>
</dbReference>
<dbReference type="RefSeq" id="XP_018005972.1">
    <property type="nucleotide sequence ID" value="XM_018143272.1"/>
</dbReference>
<keyword evidence="8 11" id="KW-1015">Disulfide bond</keyword>
<evidence type="ECO:0000256" key="11">
    <source>
        <dbReference type="RuleBase" id="RU361168"/>
    </source>
</evidence>
<protein>
    <recommendedName>
        <fullName evidence="4 11">Alpha-galactosidase</fullName>
        <ecNumber evidence="4 11">3.2.1.22</ecNumber>
    </recommendedName>
    <alternativeName>
        <fullName evidence="11">Melibiase</fullName>
    </alternativeName>
</protein>
<dbReference type="GO" id="GO:0005995">
    <property type="term" value="P:melibiose catabolic process"/>
    <property type="evidence" value="ECO:0007669"/>
    <property type="project" value="UniProtKB-ARBA"/>
</dbReference>
<dbReference type="PANTHER" id="PTHR11452">
    <property type="entry name" value="ALPHA-GALACTOSIDASE/ALPHA-N-ACETYLGALACTOSAMINIDASE"/>
    <property type="match status" value="1"/>
</dbReference>
<dbReference type="PANTHER" id="PTHR11452:SF75">
    <property type="entry name" value="ALPHA-GALACTOSIDASE MEL1"/>
    <property type="match status" value="1"/>
</dbReference>
<keyword evidence="10 11" id="KW-0326">Glycosidase</keyword>
<feature type="chain" id="PRO_5005857016" description="Alpha-galactosidase" evidence="12">
    <location>
        <begin position="23"/>
        <end position="442"/>
    </location>
</feature>
<evidence type="ECO:0000259" key="13">
    <source>
        <dbReference type="Pfam" id="PF17801"/>
    </source>
</evidence>
<comment type="subcellular location">
    <subcellularLocation>
        <location evidence="2">Secreted</location>
    </subcellularLocation>
</comment>
<dbReference type="GO" id="GO:0005576">
    <property type="term" value="C:extracellular region"/>
    <property type="evidence" value="ECO:0007669"/>
    <property type="project" value="UniProtKB-SubCell"/>
</dbReference>
<evidence type="ECO:0000256" key="2">
    <source>
        <dbReference type="ARBA" id="ARBA00004613"/>
    </source>
</evidence>
<keyword evidence="15" id="KW-1185">Reference proteome</keyword>
<comment type="similarity">
    <text evidence="3 11">Belongs to the glycosyl hydrolase 27 family.</text>
</comment>
<dbReference type="InterPro" id="IPR006215">
    <property type="entry name" value="Glyco_hydro_melibiase"/>
</dbReference>
<dbReference type="InterPro" id="IPR041233">
    <property type="entry name" value="Melibiase_C"/>
</dbReference>
<feature type="signal peptide" evidence="12">
    <location>
        <begin position="1"/>
        <end position="22"/>
    </location>
</feature>
<keyword evidence="6 12" id="KW-0732">Signal</keyword>
<dbReference type="OrthoDB" id="5795902at2759"/>
<dbReference type="Proteomes" id="UP000038010">
    <property type="component" value="Unassembled WGS sequence"/>
</dbReference>
<evidence type="ECO:0000256" key="4">
    <source>
        <dbReference type="ARBA" id="ARBA00012755"/>
    </source>
</evidence>
<evidence type="ECO:0000256" key="6">
    <source>
        <dbReference type="ARBA" id="ARBA00022729"/>
    </source>
</evidence>
<evidence type="ECO:0000313" key="14">
    <source>
        <dbReference type="EMBL" id="KPI46009.1"/>
    </source>
</evidence>
<evidence type="ECO:0000256" key="8">
    <source>
        <dbReference type="ARBA" id="ARBA00023157"/>
    </source>
</evidence>
<evidence type="ECO:0000256" key="10">
    <source>
        <dbReference type="ARBA" id="ARBA00023295"/>
    </source>
</evidence>
<keyword evidence="5" id="KW-0964">Secreted</keyword>